<dbReference type="Gene3D" id="3.90.226.10">
    <property type="entry name" value="2-enoyl-CoA Hydratase, Chain A, domain 1"/>
    <property type="match status" value="1"/>
</dbReference>
<dbReference type="CDD" id="cd06558">
    <property type="entry name" value="crotonase-like"/>
    <property type="match status" value="1"/>
</dbReference>
<dbReference type="PANTHER" id="PTHR43176:SF3">
    <property type="entry name" value="3-HYDROXYISOBUTYRYL-COA HYDROLASE, MITOCHONDRIAL"/>
    <property type="match status" value="1"/>
</dbReference>
<evidence type="ECO:0000313" key="5">
    <source>
        <dbReference type="EMBL" id="XBO36855.1"/>
    </source>
</evidence>
<evidence type="ECO:0000256" key="3">
    <source>
        <dbReference type="ARBA" id="ARBA00022801"/>
    </source>
</evidence>
<dbReference type="GO" id="GO:0003860">
    <property type="term" value="F:3-hydroxyisobutyryl-CoA hydrolase activity"/>
    <property type="evidence" value="ECO:0007669"/>
    <property type="project" value="UniProtKB-EC"/>
</dbReference>
<dbReference type="InterPro" id="IPR029045">
    <property type="entry name" value="ClpP/crotonase-like_dom_sf"/>
</dbReference>
<protein>
    <recommendedName>
        <fullName evidence="2">3-hydroxyisobutyryl-CoA hydrolase</fullName>
        <ecNumber evidence="2">3.1.2.4</ecNumber>
    </recommendedName>
</protein>
<dbReference type="SUPFAM" id="SSF52096">
    <property type="entry name" value="ClpP/crotonase"/>
    <property type="match status" value="1"/>
</dbReference>
<dbReference type="EC" id="3.1.2.4" evidence="2"/>
<evidence type="ECO:0000256" key="1">
    <source>
        <dbReference type="ARBA" id="ARBA00001709"/>
    </source>
</evidence>
<dbReference type="NCBIfam" id="NF004127">
    <property type="entry name" value="PRK05617.1"/>
    <property type="match status" value="1"/>
</dbReference>
<organism evidence="5">
    <name type="scientific">Alsobacter sp. KACC 23698</name>
    <dbReference type="NCBI Taxonomy" id="3149229"/>
    <lineage>
        <taxon>Bacteria</taxon>
        <taxon>Pseudomonadati</taxon>
        <taxon>Pseudomonadota</taxon>
        <taxon>Alphaproteobacteria</taxon>
        <taxon>Hyphomicrobiales</taxon>
        <taxon>Alsobacteraceae</taxon>
        <taxon>Alsobacter</taxon>
    </lineage>
</organism>
<dbReference type="GO" id="GO:0005829">
    <property type="term" value="C:cytosol"/>
    <property type="evidence" value="ECO:0007669"/>
    <property type="project" value="TreeGrafter"/>
</dbReference>
<proteinExistence type="predicted"/>
<comment type="catalytic activity">
    <reaction evidence="1">
        <text>3-hydroxy-2-methylpropanoyl-CoA + H2O = 3-hydroxy-2-methylpropanoate + CoA + H(+)</text>
        <dbReference type="Rhea" id="RHEA:20888"/>
        <dbReference type="ChEBI" id="CHEBI:11805"/>
        <dbReference type="ChEBI" id="CHEBI:15377"/>
        <dbReference type="ChEBI" id="CHEBI:15378"/>
        <dbReference type="ChEBI" id="CHEBI:57287"/>
        <dbReference type="ChEBI" id="CHEBI:57340"/>
        <dbReference type="EC" id="3.1.2.4"/>
    </reaction>
</comment>
<name>A0AAU7J985_9HYPH</name>
<dbReference type="GO" id="GO:0006574">
    <property type="term" value="P:L-valine catabolic process"/>
    <property type="evidence" value="ECO:0007669"/>
    <property type="project" value="TreeGrafter"/>
</dbReference>
<gene>
    <name evidence="5" type="ORF">ABEG18_14000</name>
</gene>
<dbReference type="EMBL" id="CP157484">
    <property type="protein sequence ID" value="XBO36855.1"/>
    <property type="molecule type" value="Genomic_DNA"/>
</dbReference>
<accession>A0AAU7J985</accession>
<sequence>MTRSPQPPESPAATDAATAGVEAICEVRGAAGVIVLNRPKALNAVTLGMVRAIRKALDAWAADPRVTRVVIAGTGEKAFSAGGDIRQLYELGKAGRREEALVFWREEYALNALIQGYRKPYVALIDGIVMGGGVGLSLHGSHRVAGERYLFAMPEVAIGFFPDVGATYALPRLPGETGVWLALTGARVKAADALALGLATHAAPSSAFPAIMDALVAGEPVDAALTAHARPPGEAPVAALRAEIDQCFVGLSVAEILERLDTHAAAGSEFASDAAAIIRDRSPTSLSVALEQMRRGKDMDFAEAMRTEFRIVSRMVDTPDFYEGVRAAVIDKDQSPRWSPASLSHATAEKAAAYFAPLPPDQELDLPEQGA</sequence>
<dbReference type="PANTHER" id="PTHR43176">
    <property type="entry name" value="3-HYDROXYISOBUTYRYL-COA HYDROLASE-RELATED"/>
    <property type="match status" value="1"/>
</dbReference>
<dbReference type="AlphaFoldDB" id="A0AAU7J985"/>
<dbReference type="Pfam" id="PF16113">
    <property type="entry name" value="ECH_2"/>
    <property type="match status" value="1"/>
</dbReference>
<feature type="domain" description="Enoyl-CoA hydratase/isomerase" evidence="4">
    <location>
        <begin position="32"/>
        <end position="355"/>
    </location>
</feature>
<keyword evidence="3" id="KW-0378">Hydrolase</keyword>
<evidence type="ECO:0000256" key="2">
    <source>
        <dbReference type="ARBA" id="ARBA00011915"/>
    </source>
</evidence>
<dbReference type="InterPro" id="IPR032259">
    <property type="entry name" value="HIBYL-CoA-H"/>
</dbReference>
<reference evidence="5" key="1">
    <citation type="submission" date="2024-05" db="EMBL/GenBank/DDBJ databases">
        <authorList>
            <person name="Kim S."/>
            <person name="Heo J."/>
            <person name="Choi H."/>
            <person name="Choi Y."/>
            <person name="Kwon S.-W."/>
            <person name="Kim Y."/>
        </authorList>
    </citation>
    <scope>NUCLEOTIDE SEQUENCE</scope>
    <source>
        <strain evidence="5">KACC 23698</strain>
    </source>
</reference>
<evidence type="ECO:0000259" key="4">
    <source>
        <dbReference type="Pfam" id="PF16113"/>
    </source>
</evidence>
<dbReference type="InterPro" id="IPR045004">
    <property type="entry name" value="ECH_dom"/>
</dbReference>
<dbReference type="RefSeq" id="WP_406853671.1">
    <property type="nucleotide sequence ID" value="NZ_CP157484.1"/>
</dbReference>